<proteinExistence type="predicted"/>
<keyword evidence="6" id="KW-0297">G-protein coupled receptor</keyword>
<evidence type="ECO:0000256" key="2">
    <source>
        <dbReference type="ARBA" id="ARBA00020684"/>
    </source>
</evidence>
<feature type="transmembrane region" description="Helical" evidence="12">
    <location>
        <begin position="34"/>
        <end position="59"/>
    </location>
</feature>
<evidence type="ECO:0000256" key="1">
    <source>
        <dbReference type="ARBA" id="ARBA00004651"/>
    </source>
</evidence>
<evidence type="ECO:0000313" key="14">
    <source>
        <dbReference type="Proteomes" id="UP000092124"/>
    </source>
</evidence>
<evidence type="ECO:0000256" key="12">
    <source>
        <dbReference type="SAM" id="Phobius"/>
    </source>
</evidence>
<dbReference type="SUPFAM" id="SSF81321">
    <property type="entry name" value="Family A G protein-coupled receptor-like"/>
    <property type="match status" value="1"/>
</dbReference>
<evidence type="ECO:0000313" key="13">
    <source>
        <dbReference type="EMBL" id="OBS73636.1"/>
    </source>
</evidence>
<comment type="subunit">
    <text evidence="11">Interacts with RALA and GRK2. Interacts with GNAQ and GNA13. Interacts with CD14; the interaction is enhanced by exposure to bacterial lipopolysaccharide (LPS).</text>
</comment>
<dbReference type="EMBL" id="LZPO01045039">
    <property type="protein sequence ID" value="OBS73636.1"/>
    <property type="molecule type" value="Genomic_DNA"/>
</dbReference>
<dbReference type="STRING" id="56216.A0A1A6H5P1"/>
<evidence type="ECO:0000256" key="3">
    <source>
        <dbReference type="ARBA" id="ARBA00022475"/>
    </source>
</evidence>
<protein>
    <recommendedName>
        <fullName evidence="2">Lysophosphatidic acid receptor 1</fullName>
    </recommendedName>
    <alternativeName>
        <fullName evidence="10">Lysophosphatidic acid receptor Edg-2</fullName>
    </alternativeName>
</protein>
<keyword evidence="4 12" id="KW-0812">Transmembrane</keyword>
<keyword evidence="3" id="KW-1003">Cell membrane</keyword>
<dbReference type="PRINTS" id="PR01148">
    <property type="entry name" value="EDG2RECEPTOR"/>
</dbReference>
<dbReference type="AlphaFoldDB" id="A0A1A6H5P1"/>
<accession>A0A1A6H5P1</accession>
<evidence type="ECO:0000256" key="8">
    <source>
        <dbReference type="ARBA" id="ARBA00023170"/>
    </source>
</evidence>
<evidence type="ECO:0000256" key="6">
    <source>
        <dbReference type="ARBA" id="ARBA00023040"/>
    </source>
</evidence>
<evidence type="ECO:0000256" key="7">
    <source>
        <dbReference type="ARBA" id="ARBA00023136"/>
    </source>
</evidence>
<name>A0A1A6H5P1_NEOLE</name>
<dbReference type="InterPro" id="IPR002277">
    <property type="entry name" value="LPA_rcpt_EDG2"/>
</dbReference>
<dbReference type="GO" id="GO:0005886">
    <property type="term" value="C:plasma membrane"/>
    <property type="evidence" value="ECO:0007669"/>
    <property type="project" value="UniProtKB-SubCell"/>
</dbReference>
<dbReference type="GO" id="GO:0070915">
    <property type="term" value="F:lysophosphatidic acid receptor activity"/>
    <property type="evidence" value="ECO:0007669"/>
    <property type="project" value="InterPro"/>
</dbReference>
<dbReference type="Gene3D" id="1.20.1070.10">
    <property type="entry name" value="Rhodopsin 7-helix transmembrane proteins"/>
    <property type="match status" value="1"/>
</dbReference>
<evidence type="ECO:0000256" key="9">
    <source>
        <dbReference type="ARBA" id="ARBA00023224"/>
    </source>
</evidence>
<keyword evidence="14" id="KW-1185">Reference proteome</keyword>
<evidence type="ECO:0000256" key="10">
    <source>
        <dbReference type="ARBA" id="ARBA00031002"/>
    </source>
</evidence>
<comment type="subcellular location">
    <subcellularLocation>
        <location evidence="1">Cell membrane</location>
        <topology evidence="1">Multi-pass membrane protein</topology>
    </subcellularLocation>
</comment>
<evidence type="ECO:0000256" key="5">
    <source>
        <dbReference type="ARBA" id="ARBA00022989"/>
    </source>
</evidence>
<feature type="non-terminal residue" evidence="13">
    <location>
        <position position="99"/>
    </location>
</feature>
<comment type="caution">
    <text evidence="13">The sequence shown here is derived from an EMBL/GenBank/DDBJ whole genome shotgun (WGS) entry which is preliminary data.</text>
</comment>
<keyword evidence="9" id="KW-0807">Transducer</keyword>
<gene>
    <name evidence="13" type="ORF">A6R68_15827</name>
</gene>
<evidence type="ECO:0000256" key="11">
    <source>
        <dbReference type="ARBA" id="ARBA00046663"/>
    </source>
</evidence>
<keyword evidence="5 12" id="KW-1133">Transmembrane helix</keyword>
<keyword evidence="8" id="KW-0675">Receptor</keyword>
<dbReference type="PANTHER" id="PTHR22750">
    <property type="entry name" value="G-PROTEIN COUPLED RECEPTOR"/>
    <property type="match status" value="1"/>
</dbReference>
<evidence type="ECO:0000256" key="4">
    <source>
        <dbReference type="ARBA" id="ARBA00022692"/>
    </source>
</evidence>
<keyword evidence="7 12" id="KW-0472">Membrane</keyword>
<organism evidence="13 14">
    <name type="scientific">Neotoma lepida</name>
    <name type="common">Desert woodrat</name>
    <dbReference type="NCBI Taxonomy" id="56216"/>
    <lineage>
        <taxon>Eukaryota</taxon>
        <taxon>Metazoa</taxon>
        <taxon>Chordata</taxon>
        <taxon>Craniata</taxon>
        <taxon>Vertebrata</taxon>
        <taxon>Euteleostomi</taxon>
        <taxon>Mammalia</taxon>
        <taxon>Eutheria</taxon>
        <taxon>Euarchontoglires</taxon>
        <taxon>Glires</taxon>
        <taxon>Rodentia</taxon>
        <taxon>Myomorpha</taxon>
        <taxon>Muroidea</taxon>
        <taxon>Cricetidae</taxon>
        <taxon>Neotominae</taxon>
        <taxon>Neotoma</taxon>
    </lineage>
</organism>
<dbReference type="Proteomes" id="UP000092124">
    <property type="component" value="Unassembled WGS sequence"/>
</dbReference>
<dbReference type="OrthoDB" id="5987098at2759"/>
<sequence>MAIVMGAIPSAGWNCICDIDHCSNMAPHYSDSYLVFWAIFNLVTFVVMVVLYAHIFGCVHQRTVRMSRHSSGPRRNGDTTMSLLKTVVIVLVCPVFLPH</sequence>
<dbReference type="Pfam" id="PF00001">
    <property type="entry name" value="7tm_1"/>
    <property type="match status" value="1"/>
</dbReference>
<dbReference type="InterPro" id="IPR000276">
    <property type="entry name" value="GPCR_Rhodpsn"/>
</dbReference>
<reference evidence="13 14" key="1">
    <citation type="submission" date="2016-06" db="EMBL/GenBank/DDBJ databases">
        <title>The Draft Genome Sequence and Annotation of the Desert Woodrat Neotoma lepida.</title>
        <authorList>
            <person name="Campbell M."/>
            <person name="Oakeson K.F."/>
            <person name="Yandell M."/>
            <person name="Halpert J.R."/>
            <person name="Dearing D."/>
        </authorList>
    </citation>
    <scope>NUCLEOTIDE SEQUENCE [LARGE SCALE GENOMIC DNA]</scope>
    <source>
        <strain evidence="13">417</strain>
        <tissue evidence="13">Liver</tissue>
    </source>
</reference>